<dbReference type="SUPFAM" id="SSF56112">
    <property type="entry name" value="Protein kinase-like (PK-like)"/>
    <property type="match status" value="3"/>
</dbReference>
<keyword evidence="4" id="KW-1185">Reference proteome</keyword>
<dbReference type="EMBL" id="JABBWK010000005">
    <property type="protein sequence ID" value="KAG1906275.1"/>
    <property type="molecule type" value="Genomic_DNA"/>
</dbReference>
<dbReference type="GO" id="GO:0004674">
    <property type="term" value="F:protein serine/threonine kinase activity"/>
    <property type="evidence" value="ECO:0007669"/>
    <property type="project" value="TreeGrafter"/>
</dbReference>
<keyword evidence="1" id="KW-0812">Transmembrane</keyword>
<dbReference type="Pfam" id="PF07714">
    <property type="entry name" value="PK_Tyr_Ser-Thr"/>
    <property type="match status" value="2"/>
</dbReference>
<feature type="domain" description="Protein kinase" evidence="2">
    <location>
        <begin position="23"/>
        <end position="288"/>
    </location>
</feature>
<name>A0AAD4EHK1_9AGAM</name>
<dbReference type="Proteomes" id="UP001195769">
    <property type="component" value="Unassembled WGS sequence"/>
</dbReference>
<evidence type="ECO:0000313" key="3">
    <source>
        <dbReference type="EMBL" id="KAG1906275.1"/>
    </source>
</evidence>
<comment type="caution">
    <text evidence="3">The sequence shown here is derived from an EMBL/GenBank/DDBJ whole genome shotgun (WGS) entry which is preliminary data.</text>
</comment>
<dbReference type="InterPro" id="IPR011009">
    <property type="entry name" value="Kinase-like_dom_sf"/>
</dbReference>
<keyword evidence="3" id="KW-0808">Transferase</keyword>
<keyword evidence="3" id="KW-0418">Kinase</keyword>
<proteinExistence type="predicted"/>
<dbReference type="GO" id="GO:0005524">
    <property type="term" value="F:ATP binding"/>
    <property type="evidence" value="ECO:0007669"/>
    <property type="project" value="InterPro"/>
</dbReference>
<evidence type="ECO:0000259" key="2">
    <source>
        <dbReference type="PROSITE" id="PS50011"/>
    </source>
</evidence>
<evidence type="ECO:0000313" key="4">
    <source>
        <dbReference type="Proteomes" id="UP001195769"/>
    </source>
</evidence>
<dbReference type="InterPro" id="IPR051681">
    <property type="entry name" value="Ser/Thr_Kinases-Pseudokinases"/>
</dbReference>
<reference evidence="3" key="1">
    <citation type="journal article" date="2020" name="New Phytol.">
        <title>Comparative genomics reveals dynamic genome evolution in host specialist ectomycorrhizal fungi.</title>
        <authorList>
            <person name="Lofgren L.A."/>
            <person name="Nguyen N.H."/>
            <person name="Vilgalys R."/>
            <person name="Ruytinx J."/>
            <person name="Liao H.L."/>
            <person name="Branco S."/>
            <person name="Kuo A."/>
            <person name="LaButti K."/>
            <person name="Lipzen A."/>
            <person name="Andreopoulos W."/>
            <person name="Pangilinan J."/>
            <person name="Riley R."/>
            <person name="Hundley H."/>
            <person name="Na H."/>
            <person name="Barry K."/>
            <person name="Grigoriev I.V."/>
            <person name="Stajich J.E."/>
            <person name="Kennedy P.G."/>
        </authorList>
    </citation>
    <scope>NUCLEOTIDE SEQUENCE</scope>
    <source>
        <strain evidence="3">FC203</strain>
    </source>
</reference>
<dbReference type="RefSeq" id="XP_041231850.1">
    <property type="nucleotide sequence ID" value="XM_041366178.1"/>
</dbReference>
<organism evidence="3 4">
    <name type="scientific">Suillus fuscotomentosus</name>
    <dbReference type="NCBI Taxonomy" id="1912939"/>
    <lineage>
        <taxon>Eukaryota</taxon>
        <taxon>Fungi</taxon>
        <taxon>Dikarya</taxon>
        <taxon>Basidiomycota</taxon>
        <taxon>Agaricomycotina</taxon>
        <taxon>Agaricomycetes</taxon>
        <taxon>Agaricomycetidae</taxon>
        <taxon>Boletales</taxon>
        <taxon>Suillineae</taxon>
        <taxon>Suillaceae</taxon>
        <taxon>Suillus</taxon>
    </lineage>
</organism>
<dbReference type="InterPro" id="IPR000719">
    <property type="entry name" value="Prot_kinase_dom"/>
</dbReference>
<dbReference type="InterPro" id="IPR001245">
    <property type="entry name" value="Ser-Thr/Tyr_kinase_cat_dom"/>
</dbReference>
<dbReference type="PANTHER" id="PTHR44329">
    <property type="entry name" value="SERINE/THREONINE-PROTEIN KINASE TNNI3K-RELATED"/>
    <property type="match status" value="1"/>
</dbReference>
<dbReference type="AlphaFoldDB" id="A0AAD4EHK1"/>
<keyword evidence="1" id="KW-0472">Membrane</keyword>
<keyword evidence="1" id="KW-1133">Transmembrane helix</keyword>
<dbReference type="PROSITE" id="PS50011">
    <property type="entry name" value="PROTEIN_KINASE_DOM"/>
    <property type="match status" value="2"/>
</dbReference>
<evidence type="ECO:0000256" key="1">
    <source>
        <dbReference type="SAM" id="Phobius"/>
    </source>
</evidence>
<feature type="domain" description="Protein kinase" evidence="2">
    <location>
        <begin position="295"/>
        <end position="587"/>
    </location>
</feature>
<accession>A0AAD4EHK1</accession>
<dbReference type="GeneID" id="64660476"/>
<protein>
    <submittedName>
        <fullName evidence="3">Kinase-like domain-containing protein</fullName>
    </submittedName>
</protein>
<dbReference type="Gene3D" id="1.10.510.10">
    <property type="entry name" value="Transferase(Phosphotransferase) domain 1"/>
    <property type="match status" value="3"/>
</dbReference>
<feature type="transmembrane region" description="Helical" evidence="1">
    <location>
        <begin position="379"/>
        <end position="400"/>
    </location>
</feature>
<gene>
    <name evidence="3" type="ORF">F5891DRAFT_1182523</name>
</gene>
<sequence>MDSSVENNGVLAFNTIPATAVQKVNRIAYSSGELGDVSKYSKSTHVAVKVINLKIPGPANGKLVQSFVRRIRRKLNVWIQLSHDNILPLEDVTERFGPLPALVTPWMENGSLNDYLRREVNISREKKLTMVREVAAGLQYLHDKDIVHGNLTGTNVLVGSDGTLYLGDFWLSMISTESENVIFGCCNGESIRWMPPRTTMPLDVSEVMEDMPTKARDIYSYGCILMQVFSGHQPYHDIKAAALIQAILTGTKPFSQLTDFHKIQQYAQRCLSTNSEDRPVIAHIVEFLWEQTNIAETMETMLPKTVTKIPKADLVKCDRHADDVDVLGAALKCKWVHKIEVTVKTLMDDIHNQNDLNKMCNRIRRELSVREKLKRDTILALYGMTTGFGVLPSFVYPWMAGGSLHDYLKRENSDLTARRKLDILVQIADGIKHLHMQDIAHGNLTGDVIFLDVSGRVRIAEFSHSVILAEANSRIFSEQLLGDARYISPERIVSGGQTGARKPTKPGDVYSYGCIAILVLLGKVPYWWIQEESQVLFEKVRGTKPLLSNVEVDEVLPNLVQQCLLVAERSRPSIEKVIYLVLVQSFSAVDLTDSIQRLDKDHCYSGGFAYVRKCEIHLTKIDASVQEKVSRYYQHPTVTECVDVAVKEINLANDPDILKIINRLFREIKLWLKLEHENIVPLWGVTDGFGSLPALISPWLENGSLTEYLQYKHEILFDDGKFALLVDFNISIRSQSSMET</sequence>